<name>A0A5N6U220_ASPAV</name>
<keyword evidence="2" id="KW-0812">Transmembrane</keyword>
<feature type="compositionally biased region" description="Polar residues" evidence="1">
    <location>
        <begin position="166"/>
        <end position="189"/>
    </location>
</feature>
<reference evidence="3 4" key="1">
    <citation type="submission" date="2019-04" db="EMBL/GenBank/DDBJ databases">
        <title>Friends and foes A comparative genomics study of 23 Aspergillus species from section Flavi.</title>
        <authorList>
            <consortium name="DOE Joint Genome Institute"/>
            <person name="Kjaerbolling I."/>
            <person name="Vesth T."/>
            <person name="Frisvad J.C."/>
            <person name="Nybo J.L."/>
            <person name="Theobald S."/>
            <person name="Kildgaard S."/>
            <person name="Isbrandt T."/>
            <person name="Kuo A."/>
            <person name="Sato A."/>
            <person name="Lyhne E.K."/>
            <person name="Kogle M.E."/>
            <person name="Wiebenga A."/>
            <person name="Kun R.S."/>
            <person name="Lubbers R.J."/>
            <person name="Makela M.R."/>
            <person name="Barry K."/>
            <person name="Chovatia M."/>
            <person name="Clum A."/>
            <person name="Daum C."/>
            <person name="Haridas S."/>
            <person name="He G."/>
            <person name="LaButti K."/>
            <person name="Lipzen A."/>
            <person name="Mondo S."/>
            <person name="Riley R."/>
            <person name="Salamov A."/>
            <person name="Simmons B.A."/>
            <person name="Magnuson J.K."/>
            <person name="Henrissat B."/>
            <person name="Mortensen U.H."/>
            <person name="Larsen T.O."/>
            <person name="Devries R.P."/>
            <person name="Grigoriev I.V."/>
            <person name="Machida M."/>
            <person name="Baker S.E."/>
            <person name="Andersen M.R."/>
        </authorList>
    </citation>
    <scope>NUCLEOTIDE SEQUENCE [LARGE SCALE GENOMIC DNA]</scope>
    <source>
        <strain evidence="3 4">IBT 18842</strain>
    </source>
</reference>
<dbReference type="OrthoDB" id="4509022at2759"/>
<dbReference type="AlphaFoldDB" id="A0A5N6U220"/>
<protein>
    <submittedName>
        <fullName evidence="3">Uncharacterized protein</fullName>
    </submittedName>
</protein>
<evidence type="ECO:0000256" key="2">
    <source>
        <dbReference type="SAM" id="Phobius"/>
    </source>
</evidence>
<accession>A0A5N6U220</accession>
<feature type="compositionally biased region" description="Basic and acidic residues" evidence="1">
    <location>
        <begin position="70"/>
        <end position="80"/>
    </location>
</feature>
<feature type="region of interest" description="Disordered" evidence="1">
    <location>
        <begin position="69"/>
        <end position="118"/>
    </location>
</feature>
<organism evidence="3 4">
    <name type="scientific">Aspergillus avenaceus</name>
    <dbReference type="NCBI Taxonomy" id="36643"/>
    <lineage>
        <taxon>Eukaryota</taxon>
        <taxon>Fungi</taxon>
        <taxon>Dikarya</taxon>
        <taxon>Ascomycota</taxon>
        <taxon>Pezizomycotina</taxon>
        <taxon>Eurotiomycetes</taxon>
        <taxon>Eurotiomycetidae</taxon>
        <taxon>Eurotiales</taxon>
        <taxon>Aspergillaceae</taxon>
        <taxon>Aspergillus</taxon>
        <taxon>Aspergillus subgen. Circumdati</taxon>
    </lineage>
</organism>
<evidence type="ECO:0000256" key="1">
    <source>
        <dbReference type="SAM" id="MobiDB-lite"/>
    </source>
</evidence>
<keyword evidence="2" id="KW-0472">Membrane</keyword>
<keyword evidence="4" id="KW-1185">Reference proteome</keyword>
<keyword evidence="2" id="KW-1133">Transmembrane helix</keyword>
<proteinExistence type="predicted"/>
<sequence length="225" mass="25435">MIIEMPRQSLKRRSSDPSTDQVIIGVVVSGVAVIAITAGILCFLFKRRRWDRIRRREEEMLTMHGSMGYKPEEFTADDHTMMPPRPSSSMHSYNQAQDQPTQTHGRLSDDTPPPAYTTIPAYDPSRYHAISQLPPTVKVTRPVYANPFGGFEERPFSFIRGVEQQYTGPTAPQRDSSQIQERGPSPESSRSIESDRSTNFSRPLDTAQSPRRPKPVLTRLVTNFG</sequence>
<dbReference type="EMBL" id="ML742050">
    <property type="protein sequence ID" value="KAE8152618.1"/>
    <property type="molecule type" value="Genomic_DNA"/>
</dbReference>
<evidence type="ECO:0000313" key="4">
    <source>
        <dbReference type="Proteomes" id="UP000325780"/>
    </source>
</evidence>
<feature type="compositionally biased region" description="Polar residues" evidence="1">
    <location>
        <begin position="91"/>
        <end position="105"/>
    </location>
</feature>
<feature type="transmembrane region" description="Helical" evidence="2">
    <location>
        <begin position="22"/>
        <end position="45"/>
    </location>
</feature>
<evidence type="ECO:0000313" key="3">
    <source>
        <dbReference type="EMBL" id="KAE8152618.1"/>
    </source>
</evidence>
<feature type="compositionally biased region" description="Polar residues" evidence="1">
    <location>
        <begin position="197"/>
        <end position="209"/>
    </location>
</feature>
<dbReference type="Proteomes" id="UP000325780">
    <property type="component" value="Unassembled WGS sequence"/>
</dbReference>
<feature type="region of interest" description="Disordered" evidence="1">
    <location>
        <begin position="166"/>
        <end position="225"/>
    </location>
</feature>
<gene>
    <name evidence="3" type="ORF">BDV25DRAFT_150744</name>
</gene>